<sequence length="88" mass="9766">MPDINKPMDIPELNLQPPISGKVRLSEDMQQTLALLCTYVNNKRVTLKASESGVLLVGEPVIKDIVILTTDGRYDVVCVLWPDTDVTQ</sequence>
<dbReference type="EMBL" id="BARU01018637">
    <property type="protein sequence ID" value="GAH58832.1"/>
    <property type="molecule type" value="Genomic_DNA"/>
</dbReference>
<name>X1GNR0_9ZZZZ</name>
<gene>
    <name evidence="1" type="ORF">S03H2_30790</name>
</gene>
<proteinExistence type="predicted"/>
<protein>
    <submittedName>
        <fullName evidence="1">Uncharacterized protein</fullName>
    </submittedName>
</protein>
<comment type="caution">
    <text evidence="1">The sequence shown here is derived from an EMBL/GenBank/DDBJ whole genome shotgun (WGS) entry which is preliminary data.</text>
</comment>
<evidence type="ECO:0000313" key="1">
    <source>
        <dbReference type="EMBL" id="GAH58832.1"/>
    </source>
</evidence>
<organism evidence="1">
    <name type="scientific">marine sediment metagenome</name>
    <dbReference type="NCBI Taxonomy" id="412755"/>
    <lineage>
        <taxon>unclassified sequences</taxon>
        <taxon>metagenomes</taxon>
        <taxon>ecological metagenomes</taxon>
    </lineage>
</organism>
<dbReference type="AlphaFoldDB" id="X1GNR0"/>
<accession>X1GNR0</accession>
<reference evidence="1" key="1">
    <citation type="journal article" date="2014" name="Front. Microbiol.">
        <title>High frequency of phylogenetically diverse reductive dehalogenase-homologous genes in deep subseafloor sedimentary metagenomes.</title>
        <authorList>
            <person name="Kawai M."/>
            <person name="Futagami T."/>
            <person name="Toyoda A."/>
            <person name="Takaki Y."/>
            <person name="Nishi S."/>
            <person name="Hori S."/>
            <person name="Arai W."/>
            <person name="Tsubouchi T."/>
            <person name="Morono Y."/>
            <person name="Uchiyama I."/>
            <person name="Ito T."/>
            <person name="Fujiyama A."/>
            <person name="Inagaki F."/>
            <person name="Takami H."/>
        </authorList>
    </citation>
    <scope>NUCLEOTIDE SEQUENCE</scope>
    <source>
        <strain evidence="1">Expedition CK06-06</strain>
    </source>
</reference>